<dbReference type="InParanoid" id="A0A409V8Z9"/>
<feature type="compositionally biased region" description="Polar residues" evidence="1">
    <location>
        <begin position="216"/>
        <end position="235"/>
    </location>
</feature>
<dbReference type="EMBL" id="NHTK01006132">
    <property type="protein sequence ID" value="PPQ63096.1"/>
    <property type="molecule type" value="Genomic_DNA"/>
</dbReference>
<feature type="region of interest" description="Disordered" evidence="1">
    <location>
        <begin position="213"/>
        <end position="302"/>
    </location>
</feature>
<accession>A0A409V8Z9</accession>
<evidence type="ECO:0000256" key="1">
    <source>
        <dbReference type="SAM" id="MobiDB-lite"/>
    </source>
</evidence>
<dbReference type="PANTHER" id="PTHR36223">
    <property type="entry name" value="BETA-LACTAMASE-TYPE TRANSPEPTIDASE FOLD DOMAIN CONTAINING PROTEIN"/>
    <property type="match status" value="1"/>
</dbReference>
<feature type="compositionally biased region" description="Polar residues" evidence="1">
    <location>
        <begin position="317"/>
        <end position="326"/>
    </location>
</feature>
<dbReference type="InterPro" id="IPR057678">
    <property type="entry name" value="DUF7918"/>
</dbReference>
<feature type="compositionally biased region" description="Low complexity" evidence="1">
    <location>
        <begin position="327"/>
        <end position="339"/>
    </location>
</feature>
<evidence type="ECO:0000313" key="3">
    <source>
        <dbReference type="EMBL" id="PPQ63096.1"/>
    </source>
</evidence>
<dbReference type="OrthoDB" id="3237202at2759"/>
<dbReference type="Proteomes" id="UP000284842">
    <property type="component" value="Unassembled WGS sequence"/>
</dbReference>
<feature type="compositionally biased region" description="Polar residues" evidence="1">
    <location>
        <begin position="346"/>
        <end position="356"/>
    </location>
</feature>
<comment type="caution">
    <text evidence="3">The sequence shown here is derived from an EMBL/GenBank/DDBJ whole genome shotgun (WGS) entry which is preliminary data.</text>
</comment>
<dbReference type="AlphaFoldDB" id="A0A409V8Z9"/>
<proteinExistence type="predicted"/>
<evidence type="ECO:0000259" key="2">
    <source>
        <dbReference type="Pfam" id="PF25534"/>
    </source>
</evidence>
<feature type="compositionally biased region" description="Low complexity" evidence="1">
    <location>
        <begin position="290"/>
        <end position="300"/>
    </location>
</feature>
<evidence type="ECO:0000313" key="4">
    <source>
        <dbReference type="Proteomes" id="UP000284842"/>
    </source>
</evidence>
<feature type="domain" description="DUF7918" evidence="2">
    <location>
        <begin position="10"/>
        <end position="210"/>
    </location>
</feature>
<gene>
    <name evidence="3" type="ORF">CVT24_005951</name>
</gene>
<protein>
    <recommendedName>
        <fullName evidence="2">DUF7918 domain-containing protein</fullName>
    </recommendedName>
</protein>
<dbReference type="Pfam" id="PF25534">
    <property type="entry name" value="DUF7918"/>
    <property type="match status" value="1"/>
</dbReference>
<name>A0A409V8Z9_9AGAR</name>
<keyword evidence="4" id="KW-1185">Reference proteome</keyword>
<feature type="compositionally biased region" description="Polar residues" evidence="1">
    <location>
        <begin position="268"/>
        <end position="284"/>
    </location>
</feature>
<feature type="region of interest" description="Disordered" evidence="1">
    <location>
        <begin position="317"/>
        <end position="356"/>
    </location>
</feature>
<organism evidence="3 4">
    <name type="scientific">Panaeolus cyanescens</name>
    <dbReference type="NCBI Taxonomy" id="181874"/>
    <lineage>
        <taxon>Eukaryota</taxon>
        <taxon>Fungi</taxon>
        <taxon>Dikarya</taxon>
        <taxon>Basidiomycota</taxon>
        <taxon>Agaricomycotina</taxon>
        <taxon>Agaricomycetes</taxon>
        <taxon>Agaricomycetidae</taxon>
        <taxon>Agaricales</taxon>
        <taxon>Agaricineae</taxon>
        <taxon>Galeropsidaceae</taxon>
        <taxon>Panaeolus</taxon>
    </lineage>
</organism>
<dbReference type="PANTHER" id="PTHR36223:SF1">
    <property type="entry name" value="TRANSCRIPTION ELONGATION FACTOR EAF N-TERMINAL DOMAIN-CONTAINING PROTEIN"/>
    <property type="match status" value="1"/>
</dbReference>
<reference evidence="3 4" key="1">
    <citation type="journal article" date="2018" name="Evol. Lett.">
        <title>Horizontal gene cluster transfer increased hallucinogenic mushroom diversity.</title>
        <authorList>
            <person name="Reynolds H.T."/>
            <person name="Vijayakumar V."/>
            <person name="Gluck-Thaler E."/>
            <person name="Korotkin H.B."/>
            <person name="Matheny P.B."/>
            <person name="Slot J.C."/>
        </authorList>
    </citation>
    <scope>NUCLEOTIDE SEQUENCE [LARGE SCALE GENOMIC DNA]</scope>
    <source>
        <strain evidence="3 4">2629</strain>
    </source>
</reference>
<sequence length="356" mass="38921">MLTHRGFSAWIVSEGCTIPEYLVAVDEATHRVSCWIPATVGESFSIFWQDHNGGVDTSAFITLDGVTVPGRFLFGDGMASRSGVRVSKTTERPFVFASILEDANSSSSSAPVNKEIGMITLKIKRVKRVTIRPANTIQELPSTTALGKRKAGDVRIEFGADEQPLEEQASTTWGTVPYDEIGPGQSSSYVSFLFRYRTREFLEAQGIITESVRKTLPTNHRQPQLTEVQQRRSFTNPPPAKPAAEFTPEPESERTTSPVKKPRLGNGASRSLHPSLNNPRSQPTELRRATSSSTSSSSTSVAAHNPYGIFYYQRSLSSPTQPLNSHESSANVLSNLNNSEADHATEPSTDSETCTP</sequence>